<reference evidence="1 2" key="1">
    <citation type="journal article" date="2019" name="Sci. Rep.">
        <title>Orb-weaving spider Araneus ventricosus genome elucidates the spidroin gene catalogue.</title>
        <authorList>
            <person name="Kono N."/>
            <person name="Nakamura H."/>
            <person name="Ohtoshi R."/>
            <person name="Moran D.A.P."/>
            <person name="Shinohara A."/>
            <person name="Yoshida Y."/>
            <person name="Fujiwara M."/>
            <person name="Mori M."/>
            <person name="Tomita M."/>
            <person name="Arakawa K."/>
        </authorList>
    </citation>
    <scope>NUCLEOTIDE SEQUENCE [LARGE SCALE GENOMIC DNA]</scope>
</reference>
<dbReference type="Proteomes" id="UP000499080">
    <property type="component" value="Unassembled WGS sequence"/>
</dbReference>
<dbReference type="AlphaFoldDB" id="A0A4Y2QVB6"/>
<organism evidence="1 2">
    <name type="scientific">Araneus ventricosus</name>
    <name type="common">Orbweaver spider</name>
    <name type="synonym">Epeira ventricosa</name>
    <dbReference type="NCBI Taxonomy" id="182803"/>
    <lineage>
        <taxon>Eukaryota</taxon>
        <taxon>Metazoa</taxon>
        <taxon>Ecdysozoa</taxon>
        <taxon>Arthropoda</taxon>
        <taxon>Chelicerata</taxon>
        <taxon>Arachnida</taxon>
        <taxon>Araneae</taxon>
        <taxon>Araneomorphae</taxon>
        <taxon>Entelegynae</taxon>
        <taxon>Araneoidea</taxon>
        <taxon>Araneidae</taxon>
        <taxon>Araneus</taxon>
    </lineage>
</organism>
<evidence type="ECO:0000313" key="1">
    <source>
        <dbReference type="EMBL" id="GBN67069.1"/>
    </source>
</evidence>
<proteinExistence type="predicted"/>
<evidence type="ECO:0000313" key="2">
    <source>
        <dbReference type="Proteomes" id="UP000499080"/>
    </source>
</evidence>
<feature type="non-terminal residue" evidence="1">
    <location>
        <position position="1"/>
    </location>
</feature>
<protein>
    <submittedName>
        <fullName evidence="1">Uncharacterized protein</fullName>
    </submittedName>
</protein>
<sequence>YRIPTEPEILKKTGPLPCLGIGCVVWKTGDIAVGDDVFADVGPQPKMREN</sequence>
<name>A0A4Y2QVB6_ARAVE</name>
<keyword evidence="2" id="KW-1185">Reference proteome</keyword>
<comment type="caution">
    <text evidence="1">The sequence shown here is derived from an EMBL/GenBank/DDBJ whole genome shotgun (WGS) entry which is preliminary data.</text>
</comment>
<dbReference type="OrthoDB" id="6479793at2759"/>
<accession>A0A4Y2QVB6</accession>
<dbReference type="EMBL" id="BGPR01223311">
    <property type="protein sequence ID" value="GBN67069.1"/>
    <property type="molecule type" value="Genomic_DNA"/>
</dbReference>
<gene>
    <name evidence="1" type="ORF">AVEN_274276_1</name>
</gene>